<evidence type="ECO:0000313" key="3">
    <source>
        <dbReference type="EMBL" id="SMP46074.1"/>
    </source>
</evidence>
<dbReference type="InterPro" id="IPR007844">
    <property type="entry name" value="AsmA"/>
</dbReference>
<dbReference type="PANTHER" id="PTHR30441:SF8">
    <property type="entry name" value="DUF748 DOMAIN-CONTAINING PROTEIN"/>
    <property type="match status" value="1"/>
</dbReference>
<dbReference type="Pfam" id="PF05170">
    <property type="entry name" value="AsmA"/>
    <property type="match status" value="2"/>
</dbReference>
<dbReference type="EMBL" id="FXUL01000001">
    <property type="protein sequence ID" value="SMP46074.1"/>
    <property type="molecule type" value="Genomic_DNA"/>
</dbReference>
<dbReference type="RefSeq" id="WP_283440748.1">
    <property type="nucleotide sequence ID" value="NZ_FXUL01000001.1"/>
</dbReference>
<evidence type="ECO:0000313" key="4">
    <source>
        <dbReference type="Proteomes" id="UP001158049"/>
    </source>
</evidence>
<feature type="chain" id="PRO_5047271615" evidence="1">
    <location>
        <begin position="29"/>
        <end position="636"/>
    </location>
</feature>
<keyword evidence="1" id="KW-0732">Signal</keyword>
<sequence length="636" mass="67051">MAGWRKKAAVTAAVLALLLAVAALVAHAMFDGERLKAMAQDHARTAWSRELAIDTLSLRLFPVPGVRATGITLSAPAWAQSPQLAAADLLDVSLSWRALLSGRVAPGALHVEGGRLMLERAADGRRSWDLDSRSDGRMDWRQLAQVELRKVEIVYRDGGARPRSWRLPSLSASASPNWQDLRLQGQVEHAQQTMTLQARLADLSQAGADGAATDGEIAAIWPSGRLDVRGRLPLSLQSGDAAAAVALEAQSVDALLRFFDIEAARPLQAPLSVHATLKAAADHLDIDKLRVKLGQTEASGTFRLQRSGERTRIDGAIDSPAIDWAVLTRDAGRPTPPPIPRNELFRHYPLAWTAVDALDGADMALAVKIRKLTLRSGIALADVAATVDSHDDKVDIPAFSMQLLGGKASGSLKLAGAKRSAQLKLAAGGVRLERFFSERGRKVPVSGGPMQIDANVSGRGESLREMAATLDGLATIRGGATLVRSEKAGEVESLLTSMTALLSEKDAPQIKLGCFAARLPFSNGVAARAAVGARSEASKLLTSGTVDLRRQTVDLHGRVQARNGVSLGIAALSGDISIAGRLRKPKMALDPVGTPSALARLGAAIVTGGLSLVATAAWDAANPGPDPCEAVFSDKG</sequence>
<feature type="domain" description="AsmA" evidence="2">
    <location>
        <begin position="356"/>
        <end position="526"/>
    </location>
</feature>
<dbReference type="PANTHER" id="PTHR30441">
    <property type="entry name" value="DUF748 DOMAIN-CONTAINING PROTEIN"/>
    <property type="match status" value="1"/>
</dbReference>
<protein>
    <submittedName>
        <fullName evidence="3">Uncharacterized protein involved in outer membrane biogenesis</fullName>
    </submittedName>
</protein>
<comment type="caution">
    <text evidence="3">The sequence shown here is derived from an EMBL/GenBank/DDBJ whole genome shotgun (WGS) entry which is preliminary data.</text>
</comment>
<accession>A0ABY1PUR6</accession>
<feature type="signal peptide" evidence="1">
    <location>
        <begin position="1"/>
        <end position="28"/>
    </location>
</feature>
<evidence type="ECO:0000259" key="2">
    <source>
        <dbReference type="Pfam" id="PF05170"/>
    </source>
</evidence>
<gene>
    <name evidence="3" type="ORF">SAMN06295970_101611</name>
</gene>
<organism evidence="3 4">
    <name type="scientific">Noviherbaspirillum suwonense</name>
    <dbReference type="NCBI Taxonomy" id="1224511"/>
    <lineage>
        <taxon>Bacteria</taxon>
        <taxon>Pseudomonadati</taxon>
        <taxon>Pseudomonadota</taxon>
        <taxon>Betaproteobacteria</taxon>
        <taxon>Burkholderiales</taxon>
        <taxon>Oxalobacteraceae</taxon>
        <taxon>Noviherbaspirillum</taxon>
    </lineage>
</organism>
<feature type="domain" description="AsmA" evidence="2">
    <location>
        <begin position="8"/>
        <end position="134"/>
    </location>
</feature>
<keyword evidence="4" id="KW-1185">Reference proteome</keyword>
<reference evidence="3 4" key="1">
    <citation type="submission" date="2017-05" db="EMBL/GenBank/DDBJ databases">
        <authorList>
            <person name="Varghese N."/>
            <person name="Submissions S."/>
        </authorList>
    </citation>
    <scope>NUCLEOTIDE SEQUENCE [LARGE SCALE GENOMIC DNA]</scope>
    <source>
        <strain evidence="3 4">DSM 26001</strain>
    </source>
</reference>
<name>A0ABY1PUR6_9BURK</name>
<dbReference type="Proteomes" id="UP001158049">
    <property type="component" value="Unassembled WGS sequence"/>
</dbReference>
<proteinExistence type="predicted"/>
<dbReference type="InterPro" id="IPR052894">
    <property type="entry name" value="AsmA-related"/>
</dbReference>
<evidence type="ECO:0000256" key="1">
    <source>
        <dbReference type="SAM" id="SignalP"/>
    </source>
</evidence>